<protein>
    <submittedName>
        <fullName evidence="3">Uncharacterized protein</fullName>
    </submittedName>
</protein>
<feature type="chain" id="PRO_5042159325" evidence="2">
    <location>
        <begin position="18"/>
        <end position="1275"/>
    </location>
</feature>
<sequence length="1275" mass="141914">MQKVNITFAALHGCVVAVDIVLQTNKKQDFIHRIFGVYTLWDPSTPLPLPPHGTSAAISMATHRSPTTLPTPPPRPNSPPFSPKLTAMISGPTTPVTTATTIGPAAHPHNTPPATSSTMFADGPKDFVPFTSHCAVFAKIIYSPPSGIGNTIFPAFDAILNKAQIKYPNRAEKHRHNKFCAEVDKQLDLIPTAEKAYGHVSSMQPPGSAPSTARFSPNASPRYMPTKEKTTATELSATQSKSRQSRVTTGRSSTTTTLPLNIPKPWLTTKSVVKIKQHVEADPFVWPRPTSIADFRTLLRKGTPRPAPRRDKWEKWLIKSLSDDSLDIVLKLHNYIIMNAHFPGDLKDMWLTMFHKHSLCTDLLDWHGLLLSNFLANSLMSWLNFNLVPYIASKHILSNTQVATQQGVQTRDLMNYLAGIKCWAQRHKVTVFALKHDQMKGFDYLVPQGMYDAVWAYGLPTAIIDLDRAAQTDTRCFIHTPHGVTDPITITGITKQGSSPSPVKSTLTTSLGHHYLNDLMASDPDTLIITSGTVQKANPHLPDNHIQTTVVMAEATDDSYIFARSLPSLRHAALAMECFQFAYGWLTQWAKSMAYALQPTTDQPDEVKFDSITNVKGVNPLTVTVHKVKLIVNELDFLQAKIVKQNISKCCTLLSLQPIKRADAEDLDKRIKAKVHMELGMLFLPNPEILTLPVDLHGLDFPSIARINDSTMIDGLHRDLNHPIPSYQNPACITLADWTCGINSCISLIDSDSLKREFTKQYDHIPYSWVIAQKAMKELSPRLSLKRTNVTGILSGELSLSHAFKTFSNYTLAITAPNGMAINCLRGKGMNQVSDMGEWRLQINSKCTIIVKPQPTSSMGSSTTKQNWDKLSNVLRCLDMNWFSPNQINLILPRDEHCLCVENRIRQLTATSPLAPSLTSPPHAWASDGSMIPAASSIFDPKSVTAALTGPQILGMKIEGHNVFILHSELVGLIVGLIISDPSDADATLKTIVDQHQWLRGMNGRSYYRWILDLVKKNALKIVYTPGHSCKVSIPSHMNFEADHYTSASQRHLRDIPTAPIPTFFMDEFTFNMPDNGWIESSIRNFVDKAQIISASKAISSGHQQQMALHLYDPKPPPEYPYTHAYSTYSAVVQLYTCSGQLPTADLLYSRNKTDDLRCRAGCQAIENQHHIFVDCPTYADWRTKAANDAYQRTKAKLEEKEIPEADGVGLLTAAKPHSLLRLPYTKKIGNSETLARTRLAHHIASDWHTAAIRLAGRIWGDWQRKMAQSTNTRR</sequence>
<accession>A0AAD7DW73</accession>
<evidence type="ECO:0000313" key="4">
    <source>
        <dbReference type="Proteomes" id="UP001221757"/>
    </source>
</evidence>
<keyword evidence="4" id="KW-1185">Reference proteome</keyword>
<evidence type="ECO:0000256" key="1">
    <source>
        <dbReference type="SAM" id="MobiDB-lite"/>
    </source>
</evidence>
<feature type="compositionally biased region" description="Low complexity" evidence="1">
    <location>
        <begin position="245"/>
        <end position="256"/>
    </location>
</feature>
<feature type="region of interest" description="Disordered" evidence="1">
    <location>
        <begin position="199"/>
        <end position="256"/>
    </location>
</feature>
<dbReference type="Proteomes" id="UP001221757">
    <property type="component" value="Unassembled WGS sequence"/>
</dbReference>
<organism evidence="3 4">
    <name type="scientific">Mycena rosella</name>
    <name type="common">Pink bonnet</name>
    <name type="synonym">Agaricus rosellus</name>
    <dbReference type="NCBI Taxonomy" id="1033263"/>
    <lineage>
        <taxon>Eukaryota</taxon>
        <taxon>Fungi</taxon>
        <taxon>Dikarya</taxon>
        <taxon>Basidiomycota</taxon>
        <taxon>Agaricomycotina</taxon>
        <taxon>Agaricomycetes</taxon>
        <taxon>Agaricomycetidae</taxon>
        <taxon>Agaricales</taxon>
        <taxon>Marasmiineae</taxon>
        <taxon>Mycenaceae</taxon>
        <taxon>Mycena</taxon>
    </lineage>
</organism>
<feature type="compositionally biased region" description="Polar residues" evidence="1">
    <location>
        <begin position="201"/>
        <end position="219"/>
    </location>
</feature>
<name>A0AAD7DW73_MYCRO</name>
<evidence type="ECO:0000313" key="3">
    <source>
        <dbReference type="EMBL" id="KAJ7701200.1"/>
    </source>
</evidence>
<comment type="caution">
    <text evidence="3">The sequence shown here is derived from an EMBL/GenBank/DDBJ whole genome shotgun (WGS) entry which is preliminary data.</text>
</comment>
<gene>
    <name evidence="3" type="ORF">B0H17DRAFT_1128486</name>
</gene>
<keyword evidence="2" id="KW-0732">Signal</keyword>
<reference evidence="3" key="1">
    <citation type="submission" date="2023-03" db="EMBL/GenBank/DDBJ databases">
        <title>Massive genome expansion in bonnet fungi (Mycena s.s.) driven by repeated elements and novel gene families across ecological guilds.</title>
        <authorList>
            <consortium name="Lawrence Berkeley National Laboratory"/>
            <person name="Harder C.B."/>
            <person name="Miyauchi S."/>
            <person name="Viragh M."/>
            <person name="Kuo A."/>
            <person name="Thoen E."/>
            <person name="Andreopoulos B."/>
            <person name="Lu D."/>
            <person name="Skrede I."/>
            <person name="Drula E."/>
            <person name="Henrissat B."/>
            <person name="Morin E."/>
            <person name="Kohler A."/>
            <person name="Barry K."/>
            <person name="LaButti K."/>
            <person name="Morin E."/>
            <person name="Salamov A."/>
            <person name="Lipzen A."/>
            <person name="Mereny Z."/>
            <person name="Hegedus B."/>
            <person name="Baldrian P."/>
            <person name="Stursova M."/>
            <person name="Weitz H."/>
            <person name="Taylor A."/>
            <person name="Grigoriev I.V."/>
            <person name="Nagy L.G."/>
            <person name="Martin F."/>
            <person name="Kauserud H."/>
        </authorList>
    </citation>
    <scope>NUCLEOTIDE SEQUENCE</scope>
    <source>
        <strain evidence="3">CBHHK067</strain>
    </source>
</reference>
<evidence type="ECO:0000256" key="2">
    <source>
        <dbReference type="SAM" id="SignalP"/>
    </source>
</evidence>
<dbReference type="AlphaFoldDB" id="A0AAD7DW73"/>
<dbReference type="EMBL" id="JARKIE010000018">
    <property type="protein sequence ID" value="KAJ7701200.1"/>
    <property type="molecule type" value="Genomic_DNA"/>
</dbReference>
<feature type="compositionally biased region" description="Polar residues" evidence="1">
    <location>
        <begin position="232"/>
        <end position="241"/>
    </location>
</feature>
<proteinExistence type="predicted"/>
<feature type="signal peptide" evidence="2">
    <location>
        <begin position="1"/>
        <end position="17"/>
    </location>
</feature>